<feature type="active site" evidence="11">
    <location>
        <position position="177"/>
    </location>
</feature>
<keyword evidence="4 11" id="KW-0963">Cytoplasm</keyword>
<dbReference type="GO" id="GO:0005737">
    <property type="term" value="C:cytoplasm"/>
    <property type="evidence" value="ECO:0007669"/>
    <property type="project" value="UniProtKB-SubCell"/>
</dbReference>
<comment type="function">
    <text evidence="11">Site-specific tyrosine recombinase, which acts by catalyzing the cutting and rejoining of the recombining DNA molecules. The XerC-XerD complex is essential to convert dimers of the bacterial chromosome into monomers to permit their segregation at cell division. It also contributes to the segregational stability of plasmids.</text>
</comment>
<dbReference type="InterPro" id="IPR044068">
    <property type="entry name" value="CB"/>
</dbReference>
<dbReference type="PROSITE" id="PS51900">
    <property type="entry name" value="CB"/>
    <property type="match status" value="1"/>
</dbReference>
<dbReference type="NCBIfam" id="NF001399">
    <property type="entry name" value="PRK00283.1"/>
    <property type="match status" value="1"/>
</dbReference>
<evidence type="ECO:0000256" key="4">
    <source>
        <dbReference type="ARBA" id="ARBA00022490"/>
    </source>
</evidence>
<dbReference type="InterPro" id="IPR011010">
    <property type="entry name" value="DNA_brk_join_enz"/>
</dbReference>
<feature type="active site" evidence="11">
    <location>
        <position position="248"/>
    </location>
</feature>
<dbReference type="InterPro" id="IPR002104">
    <property type="entry name" value="Integrase_catalytic"/>
</dbReference>
<dbReference type="NCBIfam" id="TIGR02225">
    <property type="entry name" value="recomb_XerD"/>
    <property type="match status" value="1"/>
</dbReference>
<evidence type="ECO:0000256" key="2">
    <source>
        <dbReference type="ARBA" id="ARBA00010450"/>
    </source>
</evidence>
<dbReference type="InterPro" id="IPR004107">
    <property type="entry name" value="Integrase_SAM-like_N"/>
</dbReference>
<organism evidence="14 15">
    <name type="scientific">Paracandidimonas soli</name>
    <dbReference type="NCBI Taxonomy" id="1917182"/>
    <lineage>
        <taxon>Bacteria</taxon>
        <taxon>Pseudomonadati</taxon>
        <taxon>Pseudomonadota</taxon>
        <taxon>Betaproteobacteria</taxon>
        <taxon>Burkholderiales</taxon>
        <taxon>Alcaligenaceae</taxon>
        <taxon>Paracandidimonas</taxon>
    </lineage>
</organism>
<dbReference type="GO" id="GO:0006313">
    <property type="term" value="P:DNA transposition"/>
    <property type="evidence" value="ECO:0007669"/>
    <property type="project" value="UniProtKB-UniRule"/>
</dbReference>
<dbReference type="RefSeq" id="WP_132477198.1">
    <property type="nucleotide sequence ID" value="NZ_JBHRVM010000001.1"/>
</dbReference>
<dbReference type="PANTHER" id="PTHR30349:SF90">
    <property type="entry name" value="TYROSINE RECOMBINASE XERD"/>
    <property type="match status" value="1"/>
</dbReference>
<evidence type="ECO:0000259" key="13">
    <source>
        <dbReference type="PROSITE" id="PS51900"/>
    </source>
</evidence>
<dbReference type="EMBL" id="SMBX01000005">
    <property type="protein sequence ID" value="TCU98543.1"/>
    <property type="molecule type" value="Genomic_DNA"/>
</dbReference>
<feature type="active site" evidence="11">
    <location>
        <position position="251"/>
    </location>
</feature>
<keyword evidence="15" id="KW-1185">Reference proteome</keyword>
<dbReference type="GO" id="GO:0007059">
    <property type="term" value="P:chromosome segregation"/>
    <property type="evidence" value="ECO:0007669"/>
    <property type="project" value="UniProtKB-UniRule"/>
</dbReference>
<evidence type="ECO:0000256" key="5">
    <source>
        <dbReference type="ARBA" id="ARBA00022618"/>
    </source>
</evidence>
<dbReference type="Pfam" id="PF00589">
    <property type="entry name" value="Phage_integrase"/>
    <property type="match status" value="1"/>
</dbReference>
<protein>
    <recommendedName>
        <fullName evidence="3 11">Tyrosine recombinase XerD</fullName>
    </recommendedName>
</protein>
<dbReference type="GO" id="GO:0003677">
    <property type="term" value="F:DNA binding"/>
    <property type="evidence" value="ECO:0007669"/>
    <property type="project" value="UniProtKB-UniRule"/>
</dbReference>
<feature type="active site" description="O-(3'-phospho-DNA)-tyrosine intermediate" evidence="11">
    <location>
        <position position="283"/>
    </location>
</feature>
<dbReference type="PROSITE" id="PS51898">
    <property type="entry name" value="TYR_RECOMBINASE"/>
    <property type="match status" value="1"/>
</dbReference>
<evidence type="ECO:0000256" key="11">
    <source>
        <dbReference type="HAMAP-Rule" id="MF_01807"/>
    </source>
</evidence>
<dbReference type="HAMAP" id="MF_01807">
    <property type="entry name" value="Recomb_XerD"/>
    <property type="match status" value="1"/>
</dbReference>
<evidence type="ECO:0000256" key="7">
    <source>
        <dbReference type="ARBA" id="ARBA00022908"/>
    </source>
</evidence>
<gene>
    <name evidence="11" type="primary">xerD</name>
    <name evidence="14" type="ORF">EV686_105245</name>
</gene>
<dbReference type="InterPro" id="IPR010998">
    <property type="entry name" value="Integrase_recombinase_N"/>
</dbReference>
<comment type="similarity">
    <text evidence="2 11">Belongs to the 'phage' integrase family. XerD subfamily.</text>
</comment>
<keyword evidence="6 11" id="KW-0159">Chromosome partition</keyword>
<dbReference type="AlphaFoldDB" id="A0A4R3V5A3"/>
<feature type="domain" description="Core-binding (CB)" evidence="13">
    <location>
        <begin position="6"/>
        <end position="91"/>
    </location>
</feature>
<dbReference type="Gene3D" id="1.10.150.130">
    <property type="match status" value="1"/>
</dbReference>
<dbReference type="PANTHER" id="PTHR30349">
    <property type="entry name" value="PHAGE INTEGRASE-RELATED"/>
    <property type="match status" value="1"/>
</dbReference>
<dbReference type="InterPro" id="IPR013762">
    <property type="entry name" value="Integrase-like_cat_sf"/>
</dbReference>
<dbReference type="InterPro" id="IPR011932">
    <property type="entry name" value="Recomb_XerD"/>
</dbReference>
<sequence length="302" mass="33402">MPSSPAPAKHALQPFLDALWLEDGLAANTLQAYRRDLSAFAEWLTAHGGKQLNDVQTADIQSWLADEHKRTKASTANRRLAALKRYYLWALRQGHIHADPCLSLHTVKQAARFPKTLSEGQVEALLQAPDTSSTLGLRDRAMIETLYATGLRVSELTGLGMADVSLTEGVARVVMGKGGKDRLVPLGGEALHWIEHYLEESRPGLLGARRCDALFVTSRASAMTRQSFWLIIRKYALAAGIHTPLSPHVLRHAFATHLLNHGADLRVVQMLLGHADISTTQIYTHVARERLKQLHATHHPRA</sequence>
<dbReference type="Proteomes" id="UP000294692">
    <property type="component" value="Unassembled WGS sequence"/>
</dbReference>
<feature type="domain" description="Tyr recombinase" evidence="12">
    <location>
        <begin position="112"/>
        <end position="296"/>
    </location>
</feature>
<dbReference type="HAMAP" id="MF_01808">
    <property type="entry name" value="Recomb_XerC_XerD"/>
    <property type="match status" value="1"/>
</dbReference>
<comment type="subcellular location">
    <subcellularLocation>
        <location evidence="1 11">Cytoplasm</location>
    </subcellularLocation>
</comment>
<dbReference type="SUPFAM" id="SSF56349">
    <property type="entry name" value="DNA breaking-rejoining enzymes"/>
    <property type="match status" value="1"/>
</dbReference>
<dbReference type="Pfam" id="PF02899">
    <property type="entry name" value="Phage_int_SAM_1"/>
    <property type="match status" value="1"/>
</dbReference>
<evidence type="ECO:0000259" key="12">
    <source>
        <dbReference type="PROSITE" id="PS51898"/>
    </source>
</evidence>
<dbReference type="GO" id="GO:0009037">
    <property type="term" value="F:tyrosine-based site-specific recombinase activity"/>
    <property type="evidence" value="ECO:0007669"/>
    <property type="project" value="UniProtKB-UniRule"/>
</dbReference>
<keyword evidence="5 11" id="KW-0132">Cell division</keyword>
<reference evidence="14 15" key="1">
    <citation type="submission" date="2019-03" db="EMBL/GenBank/DDBJ databases">
        <title>Genomic Encyclopedia of Type Strains, Phase IV (KMG-IV): sequencing the most valuable type-strain genomes for metagenomic binning, comparative biology and taxonomic classification.</title>
        <authorList>
            <person name="Goeker M."/>
        </authorList>
    </citation>
    <scope>NUCLEOTIDE SEQUENCE [LARGE SCALE GENOMIC DNA]</scope>
    <source>
        <strain evidence="14 15">DSM 100048</strain>
    </source>
</reference>
<dbReference type="InterPro" id="IPR023009">
    <property type="entry name" value="Tyrosine_recombinase_XerC/XerD"/>
</dbReference>
<name>A0A4R3V5A3_9BURK</name>
<dbReference type="CDD" id="cd00798">
    <property type="entry name" value="INT_XerDC_C"/>
    <property type="match status" value="1"/>
</dbReference>
<evidence type="ECO:0000256" key="8">
    <source>
        <dbReference type="ARBA" id="ARBA00023125"/>
    </source>
</evidence>
<dbReference type="OrthoDB" id="9801717at2"/>
<keyword evidence="7 11" id="KW-0229">DNA integration</keyword>
<evidence type="ECO:0000256" key="1">
    <source>
        <dbReference type="ARBA" id="ARBA00004496"/>
    </source>
</evidence>
<evidence type="ECO:0000313" key="14">
    <source>
        <dbReference type="EMBL" id="TCU98543.1"/>
    </source>
</evidence>
<keyword evidence="10 11" id="KW-0131">Cell cycle</keyword>
<evidence type="ECO:0000313" key="15">
    <source>
        <dbReference type="Proteomes" id="UP000294692"/>
    </source>
</evidence>
<dbReference type="GO" id="GO:0051301">
    <property type="term" value="P:cell division"/>
    <property type="evidence" value="ECO:0007669"/>
    <property type="project" value="UniProtKB-KW"/>
</dbReference>
<evidence type="ECO:0000256" key="3">
    <source>
        <dbReference type="ARBA" id="ARBA00015810"/>
    </source>
</evidence>
<evidence type="ECO:0000256" key="10">
    <source>
        <dbReference type="ARBA" id="ARBA00023306"/>
    </source>
</evidence>
<feature type="active site" evidence="11">
    <location>
        <position position="274"/>
    </location>
</feature>
<feature type="active site" evidence="11">
    <location>
        <position position="152"/>
    </location>
</feature>
<keyword evidence="9 11" id="KW-0233">DNA recombination</keyword>
<dbReference type="InterPro" id="IPR050090">
    <property type="entry name" value="Tyrosine_recombinase_XerCD"/>
</dbReference>
<evidence type="ECO:0000256" key="9">
    <source>
        <dbReference type="ARBA" id="ARBA00023172"/>
    </source>
</evidence>
<comment type="caution">
    <text evidence="14">The sequence shown here is derived from an EMBL/GenBank/DDBJ whole genome shotgun (WGS) entry which is preliminary data.</text>
</comment>
<keyword evidence="8 11" id="KW-0238">DNA-binding</keyword>
<accession>A0A4R3V5A3</accession>
<evidence type="ECO:0000256" key="6">
    <source>
        <dbReference type="ARBA" id="ARBA00022829"/>
    </source>
</evidence>
<proteinExistence type="inferred from homology"/>
<dbReference type="Gene3D" id="1.10.443.10">
    <property type="entry name" value="Intergrase catalytic core"/>
    <property type="match status" value="1"/>
</dbReference>
<comment type="subunit">
    <text evidence="11">Forms a cyclic heterotetrameric complex composed of two molecules of XerC and two molecules of XerD.</text>
</comment>